<protein>
    <submittedName>
        <fullName evidence="2">Uncharacterized protein</fullName>
    </submittedName>
</protein>
<dbReference type="EMBL" id="AZHD01000020">
    <property type="protein sequence ID" value="OAA55232.1"/>
    <property type="molecule type" value="Genomic_DNA"/>
</dbReference>
<comment type="caution">
    <text evidence="2">The sequence shown here is derived from an EMBL/GenBank/DDBJ whole genome shotgun (WGS) entry which is preliminary data.</text>
</comment>
<feature type="region of interest" description="Disordered" evidence="1">
    <location>
        <begin position="381"/>
        <end position="419"/>
    </location>
</feature>
<organism evidence="2 3">
    <name type="scientific">Niveomyces insectorum RCEF 264</name>
    <dbReference type="NCBI Taxonomy" id="1081102"/>
    <lineage>
        <taxon>Eukaryota</taxon>
        <taxon>Fungi</taxon>
        <taxon>Dikarya</taxon>
        <taxon>Ascomycota</taxon>
        <taxon>Pezizomycotina</taxon>
        <taxon>Sordariomycetes</taxon>
        <taxon>Hypocreomycetidae</taxon>
        <taxon>Hypocreales</taxon>
        <taxon>Cordycipitaceae</taxon>
        <taxon>Niveomyces</taxon>
    </lineage>
</organism>
<evidence type="ECO:0000313" key="3">
    <source>
        <dbReference type="Proteomes" id="UP000076874"/>
    </source>
</evidence>
<proteinExistence type="predicted"/>
<dbReference type="Proteomes" id="UP000076874">
    <property type="component" value="Unassembled WGS sequence"/>
</dbReference>
<keyword evidence="3" id="KW-1185">Reference proteome</keyword>
<feature type="compositionally biased region" description="Low complexity" evidence="1">
    <location>
        <begin position="388"/>
        <end position="408"/>
    </location>
</feature>
<reference evidence="2 3" key="1">
    <citation type="journal article" date="2016" name="Genome Biol. Evol.">
        <title>Divergent and convergent evolution of fungal pathogenicity.</title>
        <authorList>
            <person name="Shang Y."/>
            <person name="Xiao G."/>
            <person name="Zheng P."/>
            <person name="Cen K."/>
            <person name="Zhan S."/>
            <person name="Wang C."/>
        </authorList>
    </citation>
    <scope>NUCLEOTIDE SEQUENCE [LARGE SCALE GENOMIC DNA]</scope>
    <source>
        <strain evidence="2 3">RCEF 264</strain>
    </source>
</reference>
<feature type="compositionally biased region" description="Polar residues" evidence="1">
    <location>
        <begin position="180"/>
        <end position="191"/>
    </location>
</feature>
<dbReference type="STRING" id="1081102.A0A167N7U5"/>
<dbReference type="AlphaFoldDB" id="A0A167N7U5"/>
<sequence length="419" mass="44509">MSRGDSMDGNDLFMPRYEWPPANSGGPHHQDLQETVPAGGGGSRRLKPEDVEPTSAGRNKILYTIPAADPMTVARERARMSVAQQLQNNNNTNTNTNNNSAAGPVSTTGPQDKRTVVPTRLVAANEPATTTSAAMTTATATATVMAGPVSEVTRPVATRGGQQTASQPVNQLNDRPLQPVLSSSNMWQTAGSVARGRNPGRWPNAKEAAPRQTQHTEEPSRTAACAGLRQPVTLHVPDRPNKGDLLPQSTGTVTFQDELLETSTTDSSPVAERRAAHSPPPIVGIQVDQDLRDWLLFTNYHDVSYRTQLLTRRRRLAALEAEREALLAEEAAEATGAVHRQIVAGKLPPLHGNNPGHGQGQGQKHVLKQHKVQTLASPTACHTPPPFAGTASQWAAATPASAAVGEGASPLPVTTATKQ</sequence>
<feature type="region of interest" description="Disordered" evidence="1">
    <location>
        <begin position="1"/>
        <end position="55"/>
    </location>
</feature>
<feature type="region of interest" description="Disordered" evidence="1">
    <location>
        <begin position="88"/>
        <end position="113"/>
    </location>
</feature>
<feature type="compositionally biased region" description="Polar residues" evidence="1">
    <location>
        <begin position="160"/>
        <end position="173"/>
    </location>
</feature>
<feature type="compositionally biased region" description="Low complexity" evidence="1">
    <location>
        <begin position="88"/>
        <end position="99"/>
    </location>
</feature>
<feature type="region of interest" description="Disordered" evidence="1">
    <location>
        <begin position="261"/>
        <end position="281"/>
    </location>
</feature>
<name>A0A167N7U5_9HYPO</name>
<gene>
    <name evidence="2" type="ORF">SPI_08327</name>
</gene>
<evidence type="ECO:0000313" key="2">
    <source>
        <dbReference type="EMBL" id="OAA55232.1"/>
    </source>
</evidence>
<accession>A0A167N7U5</accession>
<feature type="region of interest" description="Disordered" evidence="1">
    <location>
        <begin position="155"/>
        <end position="222"/>
    </location>
</feature>
<evidence type="ECO:0000256" key="1">
    <source>
        <dbReference type="SAM" id="MobiDB-lite"/>
    </source>
</evidence>